<organism evidence="1 2">
    <name type="scientific">Nitrososphaera viennensis EN76</name>
    <dbReference type="NCBI Taxonomy" id="926571"/>
    <lineage>
        <taxon>Archaea</taxon>
        <taxon>Nitrososphaerota</taxon>
        <taxon>Nitrososphaeria</taxon>
        <taxon>Nitrososphaerales</taxon>
        <taxon>Nitrososphaeraceae</taxon>
        <taxon>Nitrososphaera</taxon>
    </lineage>
</organism>
<dbReference type="RefSeq" id="WP_227717434.1">
    <property type="nucleotide sequence ID" value="NZ_CP007536.1"/>
</dbReference>
<proteinExistence type="predicted"/>
<sequence length="61" mass="6975">MMAAATPDEPKFKEVYCADCKMVLARYSVKYFTDADINELVHVHYSAHIKEGHAIEIRMSV</sequence>
<dbReference type="HOGENOM" id="CLU_208209_0_0_2"/>
<evidence type="ECO:0000313" key="2">
    <source>
        <dbReference type="Proteomes" id="UP000027093"/>
    </source>
</evidence>
<gene>
    <name evidence="1" type="ORF">NVIE_003550</name>
</gene>
<evidence type="ECO:0000313" key="1">
    <source>
        <dbReference type="EMBL" id="AIC14547.1"/>
    </source>
</evidence>
<dbReference type="AlphaFoldDB" id="A0A060HMW7"/>
<reference evidence="1 2" key="1">
    <citation type="journal article" date="2014" name="Int. J. Syst. Evol. Microbiol.">
        <title>Nitrososphaera viennensis gen. nov., sp. nov., an aerobic and mesophilic, ammonia-oxidizing archaeon from soil and a member of the archaeal phylum Thaumarchaeota.</title>
        <authorList>
            <person name="Stieglmeier M."/>
            <person name="Klingl A."/>
            <person name="Alves R.J."/>
            <person name="Rittmann S.K."/>
            <person name="Melcher M."/>
            <person name="Leisch N."/>
            <person name="Schleper C."/>
        </authorList>
    </citation>
    <scope>NUCLEOTIDE SEQUENCE [LARGE SCALE GENOMIC DNA]</scope>
    <source>
        <strain evidence="1">EN76</strain>
    </source>
</reference>
<name>A0A060HMW7_9ARCH</name>
<dbReference type="KEGG" id="nvn:NVIE_003550"/>
<keyword evidence="2" id="KW-1185">Reference proteome</keyword>
<accession>A0A060HMW7</accession>
<dbReference type="STRING" id="926571.NVIE_003550"/>
<dbReference type="Proteomes" id="UP000027093">
    <property type="component" value="Chromosome"/>
</dbReference>
<dbReference type="GeneID" id="74945617"/>
<protein>
    <submittedName>
        <fullName evidence="1">Uncharacterized protein</fullName>
    </submittedName>
</protein>
<dbReference type="EMBL" id="CP007536">
    <property type="protein sequence ID" value="AIC14547.1"/>
    <property type="molecule type" value="Genomic_DNA"/>
</dbReference>